<evidence type="ECO:0000313" key="1">
    <source>
        <dbReference type="EMBL" id="SDW03478.1"/>
    </source>
</evidence>
<name>A0A1H2Q9L2_9PROT</name>
<evidence type="ECO:0000313" key="2">
    <source>
        <dbReference type="Proteomes" id="UP000183454"/>
    </source>
</evidence>
<gene>
    <name evidence="1" type="ORF">SAMN05421882_10022</name>
</gene>
<dbReference type="EMBL" id="FNNH01000002">
    <property type="protein sequence ID" value="SDW03478.1"/>
    <property type="molecule type" value="Genomic_DNA"/>
</dbReference>
<reference evidence="1 2" key="1">
    <citation type="submission" date="2016-10" db="EMBL/GenBank/DDBJ databases">
        <authorList>
            <person name="de Groot N.N."/>
        </authorList>
    </citation>
    <scope>NUCLEOTIDE SEQUENCE [LARGE SCALE GENOMIC DNA]</scope>
    <source>
        <strain evidence="1 2">Nm110</strain>
    </source>
</reference>
<dbReference type="RefSeq" id="WP_074664795.1">
    <property type="nucleotide sequence ID" value="NZ_FNNH01000002.1"/>
</dbReference>
<dbReference type="AlphaFoldDB" id="A0A1H2Q9L2"/>
<protein>
    <submittedName>
        <fullName evidence="1">Uncharacterized protein</fullName>
    </submittedName>
</protein>
<sequence>MKKGILQIFLEKIQEAFGGEKTSSEVVSSKNIAPTTSSIVASPKVHSHETAEIPTRAVSLADQLRAEIAREAAYLYVFETSEATTIPAGMVCSTHVGVNGDVGCIALAKGNAKALPSGPTGGYSIRLPDQIETAASGHHITVRVIARASGSDRSHFAVAYSTNEVGNSGWRKFTAGPEWSIHTMEYDVPVMKNGRGDFIGILPDSEGNPGTEFCYFAINIPERK</sequence>
<accession>A0A1H2Q9L2</accession>
<dbReference type="Proteomes" id="UP000183454">
    <property type="component" value="Unassembled WGS sequence"/>
</dbReference>
<proteinExistence type="predicted"/>
<organism evidence="1 2">
    <name type="scientific">Nitrosomonas communis</name>
    <dbReference type="NCBI Taxonomy" id="44574"/>
    <lineage>
        <taxon>Bacteria</taxon>
        <taxon>Pseudomonadati</taxon>
        <taxon>Pseudomonadota</taxon>
        <taxon>Betaproteobacteria</taxon>
        <taxon>Nitrosomonadales</taxon>
        <taxon>Nitrosomonadaceae</taxon>
        <taxon>Nitrosomonas</taxon>
    </lineage>
</organism>